<dbReference type="PROSITE" id="PS51186">
    <property type="entry name" value="GNAT"/>
    <property type="match status" value="1"/>
</dbReference>
<dbReference type="EMBL" id="RYFC01000001">
    <property type="protein sequence ID" value="RTZ49765.1"/>
    <property type="molecule type" value="Genomic_DNA"/>
</dbReference>
<dbReference type="Gene3D" id="3.40.630.30">
    <property type="match status" value="1"/>
</dbReference>
<evidence type="ECO:0000313" key="3">
    <source>
        <dbReference type="Proteomes" id="UP000276953"/>
    </source>
</evidence>
<gene>
    <name evidence="2" type="ORF">EJ377_05660</name>
</gene>
<comment type="caution">
    <text evidence="2">The sequence shown here is derived from an EMBL/GenBank/DDBJ whole genome shotgun (WGS) entry which is preliminary data.</text>
</comment>
<dbReference type="AlphaFoldDB" id="A0A3S0QW07"/>
<dbReference type="Pfam" id="PF13673">
    <property type="entry name" value="Acetyltransf_10"/>
    <property type="match status" value="1"/>
</dbReference>
<proteinExistence type="predicted"/>
<evidence type="ECO:0000259" key="1">
    <source>
        <dbReference type="PROSITE" id="PS51186"/>
    </source>
</evidence>
<dbReference type="InterPro" id="IPR016181">
    <property type="entry name" value="Acyl_CoA_acyltransferase"/>
</dbReference>
<organism evidence="2 3">
    <name type="scientific">Chryseobacterium arthrosphaerae</name>
    <dbReference type="NCBI Taxonomy" id="651561"/>
    <lineage>
        <taxon>Bacteria</taxon>
        <taxon>Pseudomonadati</taxon>
        <taxon>Bacteroidota</taxon>
        <taxon>Flavobacteriia</taxon>
        <taxon>Flavobacteriales</taxon>
        <taxon>Weeksellaceae</taxon>
        <taxon>Chryseobacterium group</taxon>
        <taxon>Chryseobacterium</taxon>
    </lineage>
</organism>
<name>A0A3S0QW07_9FLAO</name>
<sequence length="160" mass="18210">MKAPVTYQKATEKDIDYLLDLRIKTMVPHYAESNLPTDRETALQRILYQFDKASIIFLDNRPIGLLKVNRTDTNIDILQLQIDPGQQGKGLGKMILTDILKEASEQGKTASLSVLKTNKAQHLYTSLGFTIVDEDEHSYCMEFSPFVNTNNLTQFPDQEK</sequence>
<feature type="domain" description="N-acetyltransferase" evidence="1">
    <location>
        <begin position="5"/>
        <end position="153"/>
    </location>
</feature>
<dbReference type="SUPFAM" id="SSF55729">
    <property type="entry name" value="Acyl-CoA N-acyltransferases (Nat)"/>
    <property type="match status" value="1"/>
</dbReference>
<evidence type="ECO:0000313" key="2">
    <source>
        <dbReference type="EMBL" id="RTZ49765.1"/>
    </source>
</evidence>
<dbReference type="InterPro" id="IPR000182">
    <property type="entry name" value="GNAT_dom"/>
</dbReference>
<dbReference type="CDD" id="cd04301">
    <property type="entry name" value="NAT_SF"/>
    <property type="match status" value="1"/>
</dbReference>
<protein>
    <submittedName>
        <fullName evidence="2">GNAT family N-acetyltransferase</fullName>
    </submittedName>
</protein>
<accession>A0A3S0QW07</accession>
<keyword evidence="2" id="KW-0808">Transferase</keyword>
<reference evidence="2 3" key="1">
    <citation type="submission" date="2018-12" db="EMBL/GenBank/DDBJ databases">
        <title>Draft Genome Sequence of Chryseobacterium arthrosphaerae strain ED882-96 Isolated from the Blood of a Patient with Liver Cirrhosis in Taiwan.</title>
        <authorList>
            <person name="Lin J.-N."/>
            <person name="Lai C.-H."/>
            <person name="Yang C.-H."/>
            <person name="Huang Y.-H."/>
        </authorList>
    </citation>
    <scope>NUCLEOTIDE SEQUENCE [LARGE SCALE GENOMIC DNA]</scope>
    <source>
        <strain evidence="2 3">ED882-96</strain>
    </source>
</reference>
<dbReference type="GO" id="GO:0016747">
    <property type="term" value="F:acyltransferase activity, transferring groups other than amino-acyl groups"/>
    <property type="evidence" value="ECO:0007669"/>
    <property type="project" value="InterPro"/>
</dbReference>
<dbReference type="Proteomes" id="UP000276953">
    <property type="component" value="Unassembled WGS sequence"/>
</dbReference>